<feature type="compositionally biased region" description="Low complexity" evidence="1">
    <location>
        <begin position="65"/>
        <end position="86"/>
    </location>
</feature>
<proteinExistence type="predicted"/>
<dbReference type="InterPro" id="IPR043504">
    <property type="entry name" value="Peptidase_S1_PA_chymotrypsin"/>
</dbReference>
<keyword evidence="4" id="KW-1185">Reference proteome</keyword>
<keyword evidence="2" id="KW-0732">Signal</keyword>
<sequence>MKSFRQFVIVCTVVGAALATGAVAYASPAAGTFSVGERARAVAHWTPERMRAAVPLESLAHAGKSASPASSGPATSGPATSGPASGRPVSASATVPASFPHPGGPWPGGGSVSRTVGRVFAITHDNRDVWCTATAVTSVNKSTTMTAAHCVRYGGFYLARWVFAPGYHQGVAPYGLWPARRIMAMDNSGGSPNPVYDVGAGIVAPLNGRYLTDVVGGEGITFNEPVIRDRYAFGYVVSAPYYGNWLAYCSGTTSSDPYGNPTLACTMGTGAGGGPWFVRFDEATGSGLLNSVTAVGSTTSRLVGAYFGELARTFYLTAQSS</sequence>
<feature type="region of interest" description="Disordered" evidence="1">
    <location>
        <begin position="62"/>
        <end position="110"/>
    </location>
</feature>
<evidence type="ECO:0000313" key="4">
    <source>
        <dbReference type="Proteomes" id="UP000198959"/>
    </source>
</evidence>
<reference evidence="4" key="1">
    <citation type="submission" date="2016-06" db="EMBL/GenBank/DDBJ databases">
        <authorList>
            <person name="Varghese N."/>
            <person name="Submissions Spin"/>
        </authorList>
    </citation>
    <scope>NUCLEOTIDE SEQUENCE [LARGE SCALE GENOMIC DNA]</scope>
    <source>
        <strain evidence="4">DSM 43817</strain>
    </source>
</reference>
<feature type="chain" id="PRO_5008744955" description="V8-like Glu-specific endopeptidase" evidence="2">
    <location>
        <begin position="27"/>
        <end position="321"/>
    </location>
</feature>
<gene>
    <name evidence="3" type="ORF">GA0074692_0481</name>
</gene>
<dbReference type="AlphaFoldDB" id="A0A1C6RNX6"/>
<dbReference type="OrthoDB" id="5121599at2"/>
<dbReference type="RefSeq" id="WP_091638855.1">
    <property type="nucleotide sequence ID" value="NZ_FMHW01000002.1"/>
</dbReference>
<name>A0A1C6RNX6_9ACTN</name>
<protein>
    <recommendedName>
        <fullName evidence="5">V8-like Glu-specific endopeptidase</fullName>
    </recommendedName>
</protein>
<dbReference type="EMBL" id="FMHW01000002">
    <property type="protein sequence ID" value="SCL18815.1"/>
    <property type="molecule type" value="Genomic_DNA"/>
</dbReference>
<organism evidence="3 4">
    <name type="scientific">Micromonospora pallida</name>
    <dbReference type="NCBI Taxonomy" id="145854"/>
    <lineage>
        <taxon>Bacteria</taxon>
        <taxon>Bacillati</taxon>
        <taxon>Actinomycetota</taxon>
        <taxon>Actinomycetes</taxon>
        <taxon>Micromonosporales</taxon>
        <taxon>Micromonosporaceae</taxon>
        <taxon>Micromonospora</taxon>
    </lineage>
</organism>
<evidence type="ECO:0008006" key="5">
    <source>
        <dbReference type="Google" id="ProtNLM"/>
    </source>
</evidence>
<dbReference type="Proteomes" id="UP000198959">
    <property type="component" value="Unassembled WGS sequence"/>
</dbReference>
<dbReference type="Gene3D" id="2.40.10.10">
    <property type="entry name" value="Trypsin-like serine proteases"/>
    <property type="match status" value="2"/>
</dbReference>
<evidence type="ECO:0000256" key="1">
    <source>
        <dbReference type="SAM" id="MobiDB-lite"/>
    </source>
</evidence>
<evidence type="ECO:0000313" key="3">
    <source>
        <dbReference type="EMBL" id="SCL18815.1"/>
    </source>
</evidence>
<dbReference type="InterPro" id="IPR009003">
    <property type="entry name" value="Peptidase_S1_PA"/>
</dbReference>
<dbReference type="SUPFAM" id="SSF50494">
    <property type="entry name" value="Trypsin-like serine proteases"/>
    <property type="match status" value="1"/>
</dbReference>
<accession>A0A1C6RNX6</accession>
<evidence type="ECO:0000256" key="2">
    <source>
        <dbReference type="SAM" id="SignalP"/>
    </source>
</evidence>
<feature type="signal peptide" evidence="2">
    <location>
        <begin position="1"/>
        <end position="26"/>
    </location>
</feature>
<dbReference type="STRING" id="145854.GA0074692_0481"/>